<accession>A0A8C1VAN8</accession>
<dbReference type="CDD" id="cd01650">
    <property type="entry name" value="RT_nLTR_like"/>
    <property type="match status" value="1"/>
</dbReference>
<dbReference type="GO" id="GO:0003676">
    <property type="term" value="F:nucleic acid binding"/>
    <property type="evidence" value="ECO:0007669"/>
    <property type="project" value="InterPro"/>
</dbReference>
<feature type="domain" description="Reverse transcriptase" evidence="1">
    <location>
        <begin position="367"/>
        <end position="637"/>
    </location>
</feature>
<dbReference type="GO" id="GO:0006259">
    <property type="term" value="P:DNA metabolic process"/>
    <property type="evidence" value="ECO:0007669"/>
    <property type="project" value="UniProtKB-ARBA"/>
</dbReference>
<dbReference type="PROSITE" id="PS50879">
    <property type="entry name" value="RNASE_H_1"/>
    <property type="match status" value="1"/>
</dbReference>
<sequence length="1117" mass="129730">MDELTVHLEGKIICCGDFNAHSTLWDNCNDGNGTVIEELMEIKDLVCLNDGRGTRINVRTGTESAIDLTLVSNSLAGVCLWDVNREMTIGSDHYPIVVEVNLSIEEGNTGGVDKWFFENADWESFRYISEQEMEKIDIEESVVNVNNSICNAILLAASQTIPKKGGIKKKKIVPWWTNECDKAIKSRNKAFKMLKKNYSFQNFIEYKRRQANVRRIIKNTKKDFWRKFCNTVGRETEIGKVWGMIKRMNGIKREFGYPILREGETTAIRDEEKAEMLVKNFVKIHNSNNISEEGKRGRESTLEEYKELLQNEEYNNDQLNMLFTKTELNRALRKTKKSAPGMDQICYIMINQLSESSKDVLLKMYNKIWEEGKLPQSWKEAVIVPIRKPGKDCTNPENYRPIALTSNVCKIMEKMINERLMYYVENNKYLSKYQSGFRRGRNTMDPAVCLEHDIRKAQINRESVVAVFFDIEKAYDMMWREGLLIKLGKLGIKGQMYRWIKEFLLGRAIKVRIGNSYSEKFMIENGTPQGSIVSPLLFSIMINDVFEDLENGLGFSLFADDGAIWKRGRNIDFIVKKVQEAIKVVEEWSYRWGFKFSVDKTKIMFFTRKKVGGEVNLKLYNQVLERVKSFKFLGLWFDERVTWAMHIQKILDKCKKVLNIMRCLVGSEWGADRKALKAIYSGLIRSVFDYGCVVYGSAADTSLRKLDSIQHQVLRLCTGAIKTTPIVALQVEMGEMSLEMRRIQLSLSYWANLQGHSQEHPTQDTLKPCWEKERRKTKSFGWTVIQKAIEFKVNQLIVSPTIPLPVIKPWLLSDATVDFTLLEKKNRDKEWSSCNVQKYINDYHSYVQIYTDASKNIDNRIGVAFIVPEFQLAIRKRISDELSVYTGEMIAILLAIQWIEEIRPLKSVVCSDSSSSLASIQYSHSESRPDILIEIQQTLYRIQMMGLTVNFLWVPAHIGIQGNEMADKAAKEAIKNNGINLSVSISKNEIKSIIKERLKVRWQKQWDMEKKGRWFYRIQRKVGEMRSAGKNRRDEIVISRMRFGHTRLNGTLYKMGKHDTGRCTFCGQEETVEHVMIYCQKYEFERRILIEKLRKIKMRFILGDILQNKSGNTSWWR</sequence>
<feature type="domain" description="RNase H type-1" evidence="2">
    <location>
        <begin position="843"/>
        <end position="975"/>
    </location>
</feature>
<dbReference type="Ensembl" id="ENSCCRT00015050476.1">
    <property type="protein sequence ID" value="ENSCCRP00015048841.1"/>
    <property type="gene ID" value="ENSCCRG00015020183.1"/>
</dbReference>
<dbReference type="Gene3D" id="3.60.10.10">
    <property type="entry name" value="Endonuclease/exonuclease/phosphatase"/>
    <property type="match status" value="1"/>
</dbReference>
<dbReference type="Proteomes" id="UP000694700">
    <property type="component" value="Unplaced"/>
</dbReference>
<dbReference type="Pfam" id="PF00078">
    <property type="entry name" value="RVT_1"/>
    <property type="match status" value="1"/>
</dbReference>
<dbReference type="InterPro" id="IPR005135">
    <property type="entry name" value="Endo/exonuclease/phosphatase"/>
</dbReference>
<dbReference type="InterPro" id="IPR036397">
    <property type="entry name" value="RNaseH_sf"/>
</dbReference>
<evidence type="ECO:0000313" key="3">
    <source>
        <dbReference type="Ensembl" id="ENSCCRP00015048841.1"/>
    </source>
</evidence>
<dbReference type="PANTHER" id="PTHR36688:SF2">
    <property type="entry name" value="ENDONUCLEASE_EXONUCLEASE_PHOSPHATASE DOMAIN-CONTAINING PROTEIN"/>
    <property type="match status" value="1"/>
</dbReference>
<evidence type="ECO:0000259" key="1">
    <source>
        <dbReference type="PROSITE" id="PS50878"/>
    </source>
</evidence>
<dbReference type="InterPro" id="IPR043502">
    <property type="entry name" value="DNA/RNA_pol_sf"/>
</dbReference>
<name>A0A8C1VAN8_CYPCA</name>
<dbReference type="InterPro" id="IPR052560">
    <property type="entry name" value="RdDP_mobile_element"/>
</dbReference>
<dbReference type="SUPFAM" id="SSF53098">
    <property type="entry name" value="Ribonuclease H-like"/>
    <property type="match status" value="1"/>
</dbReference>
<dbReference type="InterPro" id="IPR000477">
    <property type="entry name" value="RT_dom"/>
</dbReference>
<dbReference type="CDD" id="cd09276">
    <property type="entry name" value="Rnase_HI_RT_non_LTR"/>
    <property type="match status" value="1"/>
</dbReference>
<dbReference type="Pfam" id="PF14529">
    <property type="entry name" value="Exo_endo_phos_2"/>
    <property type="match status" value="1"/>
</dbReference>
<dbReference type="AlphaFoldDB" id="A0A8C1VAN8"/>
<dbReference type="Pfam" id="PF00075">
    <property type="entry name" value="RNase_H"/>
    <property type="match status" value="1"/>
</dbReference>
<dbReference type="PROSITE" id="PS50878">
    <property type="entry name" value="RT_POL"/>
    <property type="match status" value="1"/>
</dbReference>
<evidence type="ECO:0000313" key="4">
    <source>
        <dbReference type="Proteomes" id="UP000694700"/>
    </source>
</evidence>
<dbReference type="PANTHER" id="PTHR36688">
    <property type="entry name" value="ENDO/EXONUCLEASE/PHOSPHATASE DOMAIN-CONTAINING PROTEIN"/>
    <property type="match status" value="1"/>
</dbReference>
<dbReference type="Gene3D" id="3.30.420.10">
    <property type="entry name" value="Ribonuclease H-like superfamily/Ribonuclease H"/>
    <property type="match status" value="1"/>
</dbReference>
<dbReference type="InterPro" id="IPR002156">
    <property type="entry name" value="RNaseH_domain"/>
</dbReference>
<dbReference type="InterPro" id="IPR012337">
    <property type="entry name" value="RNaseH-like_sf"/>
</dbReference>
<proteinExistence type="predicted"/>
<reference evidence="3" key="1">
    <citation type="submission" date="2025-08" db="UniProtKB">
        <authorList>
            <consortium name="Ensembl"/>
        </authorList>
    </citation>
    <scope>IDENTIFICATION</scope>
</reference>
<organism evidence="3 4">
    <name type="scientific">Cyprinus carpio</name>
    <name type="common">Common carp</name>
    <dbReference type="NCBI Taxonomy" id="7962"/>
    <lineage>
        <taxon>Eukaryota</taxon>
        <taxon>Metazoa</taxon>
        <taxon>Chordata</taxon>
        <taxon>Craniata</taxon>
        <taxon>Vertebrata</taxon>
        <taxon>Euteleostomi</taxon>
        <taxon>Actinopterygii</taxon>
        <taxon>Neopterygii</taxon>
        <taxon>Teleostei</taxon>
        <taxon>Ostariophysi</taxon>
        <taxon>Cypriniformes</taxon>
        <taxon>Cyprinidae</taxon>
        <taxon>Cyprininae</taxon>
        <taxon>Cyprinus</taxon>
    </lineage>
</organism>
<dbReference type="SUPFAM" id="SSF56672">
    <property type="entry name" value="DNA/RNA polymerases"/>
    <property type="match status" value="1"/>
</dbReference>
<dbReference type="GO" id="GO:0004523">
    <property type="term" value="F:RNA-DNA hybrid ribonuclease activity"/>
    <property type="evidence" value="ECO:0007669"/>
    <property type="project" value="InterPro"/>
</dbReference>
<dbReference type="SUPFAM" id="SSF56219">
    <property type="entry name" value="DNase I-like"/>
    <property type="match status" value="1"/>
</dbReference>
<evidence type="ECO:0000259" key="2">
    <source>
        <dbReference type="PROSITE" id="PS50879"/>
    </source>
</evidence>
<protein>
    <submittedName>
        <fullName evidence="3">Uncharacterized protein</fullName>
    </submittedName>
</protein>
<dbReference type="InterPro" id="IPR036691">
    <property type="entry name" value="Endo/exonu/phosph_ase_sf"/>
</dbReference>